<dbReference type="InterPro" id="IPR003344">
    <property type="entry name" value="Big_1_dom"/>
</dbReference>
<feature type="domain" description="Big-1" evidence="3">
    <location>
        <begin position="27"/>
        <end position="119"/>
    </location>
</feature>
<dbReference type="InterPro" id="IPR002035">
    <property type="entry name" value="VWF_A"/>
</dbReference>
<dbReference type="Gene3D" id="3.40.50.410">
    <property type="entry name" value="von Willebrand factor, type A domain"/>
    <property type="match status" value="1"/>
</dbReference>
<dbReference type="Gene3D" id="2.60.40.10">
    <property type="entry name" value="Immunoglobulins"/>
    <property type="match status" value="4"/>
</dbReference>
<dbReference type="PANTHER" id="PTHR10579">
    <property type="entry name" value="CALCIUM-ACTIVATED CHLORIDE CHANNEL REGULATOR"/>
    <property type="match status" value="1"/>
</dbReference>
<dbReference type="InterPro" id="IPR013783">
    <property type="entry name" value="Ig-like_fold"/>
</dbReference>
<dbReference type="AlphaFoldDB" id="A0A498GYX1"/>
<name>A0A498GYX1_9EURY</name>
<reference evidence="4 5" key="1">
    <citation type="journal article" date="2015" name="Int. J. Syst. Evol. Microbiol.">
        <title>Methanoculleus taiwanensis sp. nov., a methanogen isolated from deep marine sediment at the deformation front area near Taiwan.</title>
        <authorList>
            <person name="Weng C.Y."/>
            <person name="Chen S.C."/>
            <person name="Lai M.C."/>
            <person name="Wu S.Y."/>
            <person name="Lin S."/>
            <person name="Yang T.F."/>
            <person name="Chen P.C."/>
        </authorList>
    </citation>
    <scope>NUCLEOTIDE SEQUENCE [LARGE SCALE GENOMIC DNA]</scope>
    <source>
        <strain evidence="4 5">CYW4</strain>
    </source>
</reference>
<dbReference type="SUPFAM" id="SSF49373">
    <property type="entry name" value="Invasin/intimin cell-adhesion fragments"/>
    <property type="match status" value="3"/>
</dbReference>
<proteinExistence type="inferred from homology"/>
<accession>A0A498GYX1</accession>
<dbReference type="Pfam" id="PF13519">
    <property type="entry name" value="VWA_2"/>
    <property type="match status" value="1"/>
</dbReference>
<comment type="caution">
    <text evidence="4">The sequence shown here is derived from an EMBL/GenBank/DDBJ whole genome shotgun (WGS) entry which is preliminary data.</text>
</comment>
<evidence type="ECO:0000259" key="3">
    <source>
        <dbReference type="PROSITE" id="PS51127"/>
    </source>
</evidence>
<organism evidence="4 5">
    <name type="scientific">Methanoculleus taiwanensis</name>
    <dbReference type="NCBI Taxonomy" id="1550565"/>
    <lineage>
        <taxon>Archaea</taxon>
        <taxon>Methanobacteriati</taxon>
        <taxon>Methanobacteriota</taxon>
        <taxon>Stenosarchaea group</taxon>
        <taxon>Methanomicrobia</taxon>
        <taxon>Methanomicrobiales</taxon>
        <taxon>Methanomicrobiaceae</taxon>
        <taxon>Methanoculleus</taxon>
    </lineage>
</organism>
<protein>
    <recommendedName>
        <fullName evidence="6">VWFA domain-containing protein</fullName>
    </recommendedName>
</protein>
<dbReference type="SMART" id="SM00327">
    <property type="entry name" value="VWA"/>
    <property type="match status" value="1"/>
</dbReference>
<dbReference type="Pfam" id="PF02369">
    <property type="entry name" value="Big_1"/>
    <property type="match status" value="2"/>
</dbReference>
<dbReference type="Proteomes" id="UP000290932">
    <property type="component" value="Unassembled WGS sequence"/>
</dbReference>
<sequence>MHSGIPLLILLALALAVAPVTAGFPYTCSVDSDTDWVVAGGSGGAAVTVTVLSGSVAVPGLPVTFEISPGLGSITPATGVTDAQGHASATFMPGTVSGAATITARVESPAGEVVGTCEVGIDHAAPYRISMTAYTPEVTVGETTAVTVRLVDRYGNPVGNRRIAEMVSFTVGSAGGDAGFWNGSAYPDTLVGEVDAEGNATVTLRVSQVSGENLVFIDPPGQVPDRFLTIYGVANGVPASITHAVTPSAGSPPYQPADGTSKFTLTYTLFDRYGNPSGGQAVRITTSLSSEGERLLTTNSVGQVTIGYGPKETTGTVTITATAVANSSVTVSQPVEFTSTAPVNMLLTASPQNMPSRDVKPESEARIRAKVMDIKGNPVFGETVAFEIRAIDAGIYAQTEDPSLVSASALTNADGYADVVFCPGAFTTDRNNASYSATATGTCEIVATWGNISRTIAVTWKNYPYLSVETFTSDETVAVNDTIDVTVLLRGDGWALQPDPIDAMLVMDRSGSMERETDVTDASGHAISRLDAAKISAKTFIGSMNEDADRLGMVSYDYEGGVTLDADLGSDFAVVNASIDSLDADNGATATRAGLKSAIKHLIENPSSNPKAIRAVILMTDGNWNNAGSPVAHGTGWPAGGAYTFSNYATVLESSNYRYYTGFGGTLAGSPLSCANGEFTEQNLSIYAKNHGIRIYVIAFAFTPDNVVSTTFRSMAEHTGGFYRHAPNTQDLTDIYSEIAGELKTEAGVNTEMSVEFETVEVNGTLEAGADVFDYVYVPGSSTLIKSLNSTYTRDDTLNWANNHALSFDIGTVKLNQVWETTFRLKVLTDGNINVFGSGSTIAFNDGAEALNLPDLFITAVPGLNNTGVETMALVVDNLCCTGAEPYLDLLPVAWEVNYSGAATVSQTVSYSSDGGNTWVCFDARPAVTTHGVTPDSTVLDVRRLPPGEYLIRVHATSPDTPDARADLATPVQVGSSGQVKIQIR</sequence>
<comment type="similarity">
    <text evidence="1">Belongs to the intimin/invasin family.</text>
</comment>
<dbReference type="SMART" id="SM00634">
    <property type="entry name" value="BID_1"/>
    <property type="match status" value="2"/>
</dbReference>
<dbReference type="RefSeq" id="WP_128693435.1">
    <property type="nucleotide sequence ID" value="NZ_LHQS01000002.1"/>
</dbReference>
<dbReference type="EMBL" id="LHQS01000002">
    <property type="protein sequence ID" value="RXE55742.1"/>
    <property type="molecule type" value="Genomic_DNA"/>
</dbReference>
<dbReference type="SUPFAM" id="SSF53300">
    <property type="entry name" value="vWA-like"/>
    <property type="match status" value="1"/>
</dbReference>
<dbReference type="InterPro" id="IPR051266">
    <property type="entry name" value="CLCR"/>
</dbReference>
<dbReference type="OrthoDB" id="3296at2157"/>
<evidence type="ECO:0008006" key="6">
    <source>
        <dbReference type="Google" id="ProtNLM"/>
    </source>
</evidence>
<dbReference type="InterPro" id="IPR008964">
    <property type="entry name" value="Invasin/intimin_cell_adhesion"/>
</dbReference>
<dbReference type="PROSITE" id="PS51127">
    <property type="entry name" value="BIG1"/>
    <property type="match status" value="1"/>
</dbReference>
<evidence type="ECO:0000259" key="2">
    <source>
        <dbReference type="PROSITE" id="PS50234"/>
    </source>
</evidence>
<dbReference type="InterPro" id="IPR036465">
    <property type="entry name" value="vWFA_dom_sf"/>
</dbReference>
<evidence type="ECO:0000313" key="5">
    <source>
        <dbReference type="Proteomes" id="UP000290932"/>
    </source>
</evidence>
<gene>
    <name evidence="4" type="ORF">ABH15_05785</name>
</gene>
<dbReference type="PANTHER" id="PTHR10579:SF43">
    <property type="entry name" value="ZINC FINGER (C3HC4-TYPE RING FINGER) FAMILY PROTEIN"/>
    <property type="match status" value="1"/>
</dbReference>
<keyword evidence="5" id="KW-1185">Reference proteome</keyword>
<evidence type="ECO:0000256" key="1">
    <source>
        <dbReference type="ARBA" id="ARBA00010116"/>
    </source>
</evidence>
<evidence type="ECO:0000313" key="4">
    <source>
        <dbReference type="EMBL" id="RXE55742.1"/>
    </source>
</evidence>
<dbReference type="PROSITE" id="PS50234">
    <property type="entry name" value="VWFA"/>
    <property type="match status" value="1"/>
</dbReference>
<feature type="domain" description="VWFA" evidence="2">
    <location>
        <begin position="502"/>
        <end position="743"/>
    </location>
</feature>